<dbReference type="Proteomes" id="UP001222325">
    <property type="component" value="Unassembled WGS sequence"/>
</dbReference>
<dbReference type="EMBL" id="JARJCN010000025">
    <property type="protein sequence ID" value="KAJ7088818.1"/>
    <property type="molecule type" value="Genomic_DNA"/>
</dbReference>
<sequence>MYSLPARGRKSQPLPMTPMSRNSQDIYSPALVGMRTDLFDLDGRPLGVSFVARLDSRQESGVLVRPVLPEGTLLLYHQIWRALLCGSPAAGQYYDRPRPPLPVELVRLVIRAAALMVPDRQQTHRAERSIFMRVMIDDEAPVMSRVWFWTKPLTLARIAAVQLVTVSHDQGWVSPPTDVCHSWYEWGVFSGPISDVAPRRQAPLGGRYAGAISGNEPVWRMNADGTVAANKGLWRRTHGNPVADREFKQHDGAQAGMDDEMWEGVPAGAIIAVRACAQQAMWENHARYGEILVWKWFEPVA</sequence>
<evidence type="ECO:0000256" key="1">
    <source>
        <dbReference type="SAM" id="MobiDB-lite"/>
    </source>
</evidence>
<protein>
    <submittedName>
        <fullName evidence="2">Uncharacterized protein</fullName>
    </submittedName>
</protein>
<feature type="region of interest" description="Disordered" evidence="1">
    <location>
        <begin position="1"/>
        <end position="21"/>
    </location>
</feature>
<dbReference type="AlphaFoldDB" id="A0AAD6U502"/>
<reference evidence="2" key="1">
    <citation type="submission" date="2023-03" db="EMBL/GenBank/DDBJ databases">
        <title>Massive genome expansion in bonnet fungi (Mycena s.s.) driven by repeated elements and novel gene families across ecological guilds.</title>
        <authorList>
            <consortium name="Lawrence Berkeley National Laboratory"/>
            <person name="Harder C.B."/>
            <person name="Miyauchi S."/>
            <person name="Viragh M."/>
            <person name="Kuo A."/>
            <person name="Thoen E."/>
            <person name="Andreopoulos B."/>
            <person name="Lu D."/>
            <person name="Skrede I."/>
            <person name="Drula E."/>
            <person name="Henrissat B."/>
            <person name="Morin E."/>
            <person name="Kohler A."/>
            <person name="Barry K."/>
            <person name="LaButti K."/>
            <person name="Morin E."/>
            <person name="Salamov A."/>
            <person name="Lipzen A."/>
            <person name="Mereny Z."/>
            <person name="Hegedus B."/>
            <person name="Baldrian P."/>
            <person name="Stursova M."/>
            <person name="Weitz H."/>
            <person name="Taylor A."/>
            <person name="Grigoriev I.V."/>
            <person name="Nagy L.G."/>
            <person name="Martin F."/>
            <person name="Kauserud H."/>
        </authorList>
    </citation>
    <scope>NUCLEOTIDE SEQUENCE</scope>
    <source>
        <strain evidence="2">CBHHK173m</strain>
    </source>
</reference>
<gene>
    <name evidence="2" type="ORF">B0H15DRAFT_840858</name>
</gene>
<organism evidence="2 3">
    <name type="scientific">Mycena belliarum</name>
    <dbReference type="NCBI Taxonomy" id="1033014"/>
    <lineage>
        <taxon>Eukaryota</taxon>
        <taxon>Fungi</taxon>
        <taxon>Dikarya</taxon>
        <taxon>Basidiomycota</taxon>
        <taxon>Agaricomycotina</taxon>
        <taxon>Agaricomycetes</taxon>
        <taxon>Agaricomycetidae</taxon>
        <taxon>Agaricales</taxon>
        <taxon>Marasmiineae</taxon>
        <taxon>Mycenaceae</taxon>
        <taxon>Mycena</taxon>
    </lineage>
</organism>
<evidence type="ECO:0000313" key="2">
    <source>
        <dbReference type="EMBL" id="KAJ7088818.1"/>
    </source>
</evidence>
<accession>A0AAD6U502</accession>
<comment type="caution">
    <text evidence="2">The sequence shown here is derived from an EMBL/GenBank/DDBJ whole genome shotgun (WGS) entry which is preliminary data.</text>
</comment>
<keyword evidence="3" id="KW-1185">Reference proteome</keyword>
<name>A0AAD6U502_9AGAR</name>
<evidence type="ECO:0000313" key="3">
    <source>
        <dbReference type="Proteomes" id="UP001222325"/>
    </source>
</evidence>
<proteinExistence type="predicted"/>